<reference evidence="10 11" key="1">
    <citation type="journal article" date="2018" name="Sci. Rep.">
        <title>Genome sequence of the cauliflower mushroom Sparassis crispa (Hanabiratake) and its association with beneficial usage.</title>
        <authorList>
            <person name="Kiyama R."/>
            <person name="Furutani Y."/>
            <person name="Kawaguchi K."/>
            <person name="Nakanishi T."/>
        </authorList>
    </citation>
    <scope>NUCLEOTIDE SEQUENCE [LARGE SCALE GENOMIC DNA]</scope>
</reference>
<feature type="domain" description="PUM-HD" evidence="9">
    <location>
        <begin position="465"/>
        <end position="806"/>
    </location>
</feature>
<feature type="repeat" description="Pumilio" evidence="7">
    <location>
        <begin position="737"/>
        <end position="779"/>
    </location>
</feature>
<dbReference type="SMART" id="SM00025">
    <property type="entry name" value="Pumilio"/>
    <property type="match status" value="8"/>
</dbReference>
<feature type="repeat" description="Pumilio" evidence="7">
    <location>
        <begin position="485"/>
        <end position="520"/>
    </location>
</feature>
<evidence type="ECO:0000256" key="6">
    <source>
        <dbReference type="ARBA" id="ARBA00081811"/>
    </source>
</evidence>
<feature type="repeat" description="Pumilio" evidence="7">
    <location>
        <begin position="521"/>
        <end position="557"/>
    </location>
</feature>
<evidence type="ECO:0000256" key="8">
    <source>
        <dbReference type="SAM" id="MobiDB-lite"/>
    </source>
</evidence>
<dbReference type="Proteomes" id="UP000287166">
    <property type="component" value="Unassembled WGS sequence"/>
</dbReference>
<feature type="repeat" description="Pumilio" evidence="7">
    <location>
        <begin position="665"/>
        <end position="700"/>
    </location>
</feature>
<gene>
    <name evidence="10" type="ORF">SCP_0403620</name>
</gene>
<keyword evidence="11" id="KW-1185">Reference proteome</keyword>
<dbReference type="PANTHER" id="PTHR12537:SF12">
    <property type="entry name" value="MATERNAL PROTEIN PUMILIO"/>
    <property type="match status" value="1"/>
</dbReference>
<dbReference type="PANTHER" id="PTHR12537">
    <property type="entry name" value="RNA BINDING PROTEIN PUMILIO-RELATED"/>
    <property type="match status" value="1"/>
</dbReference>
<dbReference type="AlphaFoldDB" id="A0A401GIH2"/>
<feature type="region of interest" description="Disordered" evidence="8">
    <location>
        <begin position="155"/>
        <end position="181"/>
    </location>
</feature>
<dbReference type="GO" id="GO:0003730">
    <property type="term" value="F:mRNA 3'-UTR binding"/>
    <property type="evidence" value="ECO:0007669"/>
    <property type="project" value="TreeGrafter"/>
</dbReference>
<dbReference type="EMBL" id="BFAD01000004">
    <property type="protein sequence ID" value="GBE81986.1"/>
    <property type="molecule type" value="Genomic_DNA"/>
</dbReference>
<evidence type="ECO:0000256" key="1">
    <source>
        <dbReference type="ARBA" id="ARBA00004496"/>
    </source>
</evidence>
<dbReference type="RefSeq" id="XP_027612899.1">
    <property type="nucleotide sequence ID" value="XM_027757098.1"/>
</dbReference>
<evidence type="ECO:0000259" key="9">
    <source>
        <dbReference type="PROSITE" id="PS50303"/>
    </source>
</evidence>
<dbReference type="GO" id="GO:0005737">
    <property type="term" value="C:cytoplasm"/>
    <property type="evidence" value="ECO:0007669"/>
    <property type="project" value="UniProtKB-SubCell"/>
</dbReference>
<evidence type="ECO:0000256" key="2">
    <source>
        <dbReference type="ARBA" id="ARBA00022490"/>
    </source>
</evidence>
<accession>A0A401GIH2</accession>
<evidence type="ECO:0000313" key="11">
    <source>
        <dbReference type="Proteomes" id="UP000287166"/>
    </source>
</evidence>
<dbReference type="InterPro" id="IPR033712">
    <property type="entry name" value="Pumilio_RNA-bd"/>
</dbReference>
<feature type="repeat" description="Pumilio" evidence="7">
    <location>
        <begin position="629"/>
        <end position="664"/>
    </location>
</feature>
<keyword evidence="2" id="KW-0963">Cytoplasm</keyword>
<proteinExistence type="inferred from homology"/>
<feature type="compositionally biased region" description="Low complexity" evidence="8">
    <location>
        <begin position="13"/>
        <end position="29"/>
    </location>
</feature>
<dbReference type="GeneID" id="38778903"/>
<dbReference type="InParanoid" id="A0A401GIH2"/>
<dbReference type="InterPro" id="IPR011989">
    <property type="entry name" value="ARM-like"/>
</dbReference>
<feature type="region of interest" description="Disordered" evidence="8">
    <location>
        <begin position="1"/>
        <end position="37"/>
    </location>
</feature>
<comment type="caution">
    <text evidence="10">The sequence shown here is derived from an EMBL/GenBank/DDBJ whole genome shotgun (WGS) entry which is preliminary data.</text>
</comment>
<organism evidence="10 11">
    <name type="scientific">Sparassis crispa</name>
    <dbReference type="NCBI Taxonomy" id="139825"/>
    <lineage>
        <taxon>Eukaryota</taxon>
        <taxon>Fungi</taxon>
        <taxon>Dikarya</taxon>
        <taxon>Basidiomycota</taxon>
        <taxon>Agaricomycotina</taxon>
        <taxon>Agaricomycetes</taxon>
        <taxon>Polyporales</taxon>
        <taxon>Sparassidaceae</taxon>
        <taxon>Sparassis</taxon>
    </lineage>
</organism>
<dbReference type="Pfam" id="PF00806">
    <property type="entry name" value="PUF"/>
    <property type="match status" value="8"/>
</dbReference>
<evidence type="ECO:0000256" key="7">
    <source>
        <dbReference type="PROSITE-ProRule" id="PRU00317"/>
    </source>
</evidence>
<comment type="similarity">
    <text evidence="5">Belongs to the PUF3 family.</text>
</comment>
<dbReference type="FunFam" id="1.25.10.10:FF:000004">
    <property type="entry name" value="Pumilio homolog 1 isoform 2"/>
    <property type="match status" value="1"/>
</dbReference>
<dbReference type="STRING" id="139825.A0A401GIH2"/>
<comment type="subcellular location">
    <subcellularLocation>
        <location evidence="1">Cytoplasm</location>
    </subcellularLocation>
</comment>
<name>A0A401GIH2_9APHY</name>
<feature type="repeat" description="Pumilio" evidence="7">
    <location>
        <begin position="701"/>
        <end position="736"/>
    </location>
</feature>
<dbReference type="InterPro" id="IPR016024">
    <property type="entry name" value="ARM-type_fold"/>
</dbReference>
<evidence type="ECO:0000256" key="5">
    <source>
        <dbReference type="ARBA" id="ARBA00060736"/>
    </source>
</evidence>
<dbReference type="GO" id="GO:0000288">
    <property type="term" value="P:nuclear-transcribed mRNA catabolic process, deadenylation-dependent decay"/>
    <property type="evidence" value="ECO:0007669"/>
    <property type="project" value="TreeGrafter"/>
</dbReference>
<dbReference type="CDD" id="cd07920">
    <property type="entry name" value="Pumilio"/>
    <property type="match status" value="1"/>
</dbReference>
<dbReference type="PROSITE" id="PS50303">
    <property type="entry name" value="PUM_HD"/>
    <property type="match status" value="1"/>
</dbReference>
<evidence type="ECO:0000313" key="10">
    <source>
        <dbReference type="EMBL" id="GBE81986.1"/>
    </source>
</evidence>
<sequence length="834" mass="92166">MSSTNHDVSTRKPSGSSTYSGGHSPSGSPNHAHTQKKVTSATGNVFGVGVGMGPTSGLKGLNAGWQVWGNATPSSARNASTSSATSVPDLTTSHVDASYRSNLGDTTWGSRSTSGTWDEMTGSPQLKDLSQLDQHSTLLVHQGRQRQVTVGQGAVLSAPPSTVPKPGQLSPQRHDTGLGQQPLLQSSSGVTYSSLQGPSIVENELSMALRGMAVEDDFSLTSQTYRQTSAHTAQSSVPPMRAPHQMQQPRAPYGGYPATDYAAYYPGASARMDYQYGYDAYRTTPDPSLYASSPALSAATAAPTVYPGLGPQPLHHPHHRHTVSEIHNQQSGIFYEYAGSPRTLGSQYYYPTQPMVFHHPASHNPMLQVPGAATLSGRKRDIPYNLQQRQQFPPQNLMYPNIRSTPSPHPHAYPAAIDYNSQHALILHAGSMYGHAGMNSPAMHLYHHGGRAGRRADAESDIHVVRSPLLDDFRANKTRKWELRDIFGYVVEFSSDQHGSRFIQQKLENGTLEERRIVFEEIVPQHALQLIQDVFGNYVIQKLFEHCTQAQRTLLANTMEGHILPLSLQMYGCRVVQKAIEYVLPEQQGTFVKELETSVIVCVKDANGNHVIQKLIERLAPEYLGFVSAFRGNVYDLSTHPYGCRVLQRCFEHLPDEQTRPLLDELHKYIPNLMQDQFGNYVVQFVLEHGRPQDRAVIITKLRGQMLDMARHKFASNVCEKALITADVESRRLLIEEILGPKQDGVSPITTMMKDQFANYVLQRALSVAEPEQRELLISKIKPHLMNMRRYSSAYSKHLVAIERLLEKCTSANSADAPHKALAITSPSDALTSK</sequence>
<dbReference type="SUPFAM" id="SSF48371">
    <property type="entry name" value="ARM repeat"/>
    <property type="match status" value="1"/>
</dbReference>
<dbReference type="InterPro" id="IPR001313">
    <property type="entry name" value="Pumilio_RNA-bd_rpt"/>
</dbReference>
<keyword evidence="3" id="KW-0677">Repeat</keyword>
<dbReference type="OrthoDB" id="668540at2759"/>
<protein>
    <recommendedName>
        <fullName evidence="6">Pumilio homology domain family member 3</fullName>
    </recommendedName>
</protein>
<dbReference type="Gene3D" id="1.25.10.10">
    <property type="entry name" value="Leucine-rich Repeat Variant"/>
    <property type="match status" value="1"/>
</dbReference>
<feature type="repeat" description="Pumilio" evidence="7">
    <location>
        <begin position="558"/>
        <end position="593"/>
    </location>
</feature>
<dbReference type="InterPro" id="IPR033133">
    <property type="entry name" value="PUM-HD"/>
</dbReference>
<feature type="compositionally biased region" description="Low complexity" evidence="8">
    <location>
        <begin position="104"/>
        <end position="118"/>
    </location>
</feature>
<keyword evidence="4" id="KW-0694">RNA-binding</keyword>
<dbReference type="PROSITE" id="PS50302">
    <property type="entry name" value="PUM"/>
    <property type="match status" value="7"/>
</dbReference>
<feature type="region of interest" description="Disordered" evidence="8">
    <location>
        <begin position="98"/>
        <end position="129"/>
    </location>
</feature>
<evidence type="ECO:0000256" key="3">
    <source>
        <dbReference type="ARBA" id="ARBA00022737"/>
    </source>
</evidence>
<evidence type="ECO:0000256" key="4">
    <source>
        <dbReference type="ARBA" id="ARBA00022884"/>
    </source>
</evidence>